<keyword evidence="1" id="KW-1133">Transmembrane helix</keyword>
<reference evidence="2" key="2">
    <citation type="submission" date="2017-04" db="EMBL/GenBank/DDBJ databases">
        <authorList>
            <person name="Afonso C.L."/>
            <person name="Miller P.J."/>
            <person name="Scott M.A."/>
            <person name="Spackman E."/>
            <person name="Goraichik I."/>
            <person name="Dimitrov K.M."/>
            <person name="Suarez D.L."/>
            <person name="Swayne D.E."/>
        </authorList>
    </citation>
    <scope>NUCLEOTIDE SEQUENCE</scope>
    <source>
        <strain evidence="2">KP4898</strain>
        <plasmid evidence="2">pIncAC-KP4898</plasmid>
    </source>
</reference>
<sequence>MLDFVLLVFVGLGISMVLVRRSSRKGMDLELTWFQSLKVVLVRGVVALGLGFGIGRLALLGIQHGFLSESVLREHTLVSVVVVLFCGLGSFVAFQWIVGRISGRSVSAASLIKTIMYESGYFVLSMITLLVILILFGIAYETFF</sequence>
<feature type="transmembrane region" description="Helical" evidence="1">
    <location>
        <begin position="6"/>
        <end position="23"/>
    </location>
</feature>
<protein>
    <submittedName>
        <fullName evidence="2">Uncharacterized protein</fullName>
    </submittedName>
</protein>
<keyword evidence="2" id="KW-0614">Plasmid</keyword>
<geneLocation type="plasmid" evidence="2">
    <name>pIncAC-KP4898</name>
</geneLocation>
<feature type="transmembrane region" description="Helical" evidence="1">
    <location>
        <begin position="78"/>
        <end position="98"/>
    </location>
</feature>
<evidence type="ECO:0000256" key="1">
    <source>
        <dbReference type="SAM" id="Phobius"/>
    </source>
</evidence>
<reference evidence="2" key="1">
    <citation type="journal article" date="2017" name="Front. Microbiol.">
        <title>A novel IncA/C1 group conjugative plasmid, encoding VIM-1 metallo-beta-lactamase, mediates the acquisition of carbapenem resistance in ST104 Klebsiella pneumoniae isolates from neonates in the intensive care unit of Monaldi Hospital in Naples.</title>
        <authorList>
            <person name="Esposito E.P."/>
            <person name="Gaiarsa S."/>
            <person name="Del Franco M."/>
            <person name="Crivaro V."/>
            <person name="Bernardo M."/>
            <person name="Cuccurullo S."/>
            <person name="Pennino F."/>
            <person name="Triassi M."/>
            <person name="Marone P."/>
            <person name="Sassera D."/>
            <person name="Zarrilli R."/>
        </authorList>
    </citation>
    <scope>NUCLEOTIDE SEQUENCE</scope>
    <source>
        <strain evidence="2">KP4898</strain>
        <plasmid evidence="2">pIncAC-KP4898</plasmid>
    </source>
</reference>
<proteinExistence type="predicted"/>
<dbReference type="AlphaFoldDB" id="A0A221KL33"/>
<feature type="transmembrane region" description="Helical" evidence="1">
    <location>
        <begin position="119"/>
        <end position="140"/>
    </location>
</feature>
<evidence type="ECO:0000313" key="2">
    <source>
        <dbReference type="EMBL" id="ASM79761.1"/>
    </source>
</evidence>
<accession>A0A221KL33</accession>
<organism evidence="2">
    <name type="scientific">Klebsiella pneumoniae subsp. pneumoniae</name>
    <dbReference type="NCBI Taxonomy" id="72407"/>
    <lineage>
        <taxon>Bacteria</taxon>
        <taxon>Pseudomonadati</taxon>
        <taxon>Pseudomonadota</taxon>
        <taxon>Gammaproteobacteria</taxon>
        <taxon>Enterobacterales</taxon>
        <taxon>Enterobacteriaceae</taxon>
        <taxon>Klebsiella/Raoultella group</taxon>
        <taxon>Klebsiella</taxon>
        <taxon>Klebsiella pneumoniae complex</taxon>
    </lineage>
</organism>
<dbReference type="EMBL" id="KY882285">
    <property type="protein sequence ID" value="ASM79761.1"/>
    <property type="molecule type" value="Genomic_DNA"/>
</dbReference>
<feature type="transmembrane region" description="Helical" evidence="1">
    <location>
        <begin position="44"/>
        <end position="66"/>
    </location>
</feature>
<dbReference type="RefSeq" id="WP_039272545.1">
    <property type="nucleotide sequence ID" value="NZ_CP034084.1"/>
</dbReference>
<keyword evidence="1" id="KW-0812">Transmembrane</keyword>
<name>A0A221KL33_KLEPN</name>
<keyword evidence="1" id="KW-0472">Membrane</keyword>